<feature type="transmembrane region" description="Helical" evidence="7">
    <location>
        <begin position="58"/>
        <end position="81"/>
    </location>
</feature>
<dbReference type="EMBL" id="CAJOBA010047957">
    <property type="protein sequence ID" value="CAF4207320.1"/>
    <property type="molecule type" value="Genomic_DNA"/>
</dbReference>
<keyword evidence="3" id="KW-0040">ANK repeat</keyword>
<evidence type="ECO:0000256" key="3">
    <source>
        <dbReference type="ARBA" id="ARBA00023043"/>
    </source>
</evidence>
<keyword evidence="4" id="KW-0406">Ion transport</keyword>
<evidence type="ECO:0000256" key="5">
    <source>
        <dbReference type="ARBA" id="ARBA00023180"/>
    </source>
</evidence>
<feature type="non-terminal residue" evidence="8">
    <location>
        <position position="279"/>
    </location>
</feature>
<dbReference type="GO" id="GO:1902495">
    <property type="term" value="C:transmembrane transporter complex"/>
    <property type="evidence" value="ECO:0007669"/>
    <property type="project" value="TreeGrafter"/>
</dbReference>
<evidence type="ECO:0000256" key="4">
    <source>
        <dbReference type="ARBA" id="ARBA00023065"/>
    </source>
</evidence>
<proteinExistence type="predicted"/>
<protein>
    <recommendedName>
        <fullName evidence="11">Transient receptor potential cation channel subfamily A member 1</fullName>
    </recommendedName>
</protein>
<keyword evidence="5" id="KW-0325">Glycoprotein</keyword>
<dbReference type="EMBL" id="CAJNOK010026231">
    <property type="protein sequence ID" value="CAF1399907.1"/>
    <property type="molecule type" value="Genomic_DNA"/>
</dbReference>
<evidence type="ECO:0000313" key="8">
    <source>
        <dbReference type="EMBL" id="CAF1399907.1"/>
    </source>
</evidence>
<feature type="non-terminal residue" evidence="8">
    <location>
        <position position="1"/>
    </location>
</feature>
<feature type="transmembrane region" description="Helical" evidence="7">
    <location>
        <begin position="35"/>
        <end position="52"/>
    </location>
</feature>
<evidence type="ECO:0000256" key="2">
    <source>
        <dbReference type="ARBA" id="ARBA00022737"/>
    </source>
</evidence>
<dbReference type="GO" id="GO:0034220">
    <property type="term" value="P:monoatomic ion transmembrane transport"/>
    <property type="evidence" value="ECO:0007669"/>
    <property type="project" value="UniProtKB-KW"/>
</dbReference>
<sequence length="279" mass="33059">KSSLLELTSLALCLYYSQDWYSWQMNVKLRCPEQWSVGILLSWLTLVTYIQFTPTHGLFIAMLEIIITNFLWFFPILLLLVVSFGFSYYMLLQNQLIFITPIESIIRSYIMLNDVGYESHMYTDATGLPIYRPITFIIYVIYASLMFILINNLLIGFAVGEIGPMMSRAKFKRSQLRIILISEYEVIMPMKLLQYFAQKNRNEVVLPHKIKWYNKPFEAMKRFFEGNKKKELCDEQSTDDSNREQLDNIAFDQEKTKEDIQKIQNDIKDIQVYMKQMNE</sequence>
<dbReference type="Proteomes" id="UP000677228">
    <property type="component" value="Unassembled WGS sequence"/>
</dbReference>
<dbReference type="AlphaFoldDB" id="A0A8S2FAB8"/>
<evidence type="ECO:0000256" key="6">
    <source>
        <dbReference type="ARBA" id="ARBA00023303"/>
    </source>
</evidence>
<dbReference type="GO" id="GO:0022857">
    <property type="term" value="F:transmembrane transporter activity"/>
    <property type="evidence" value="ECO:0007669"/>
    <property type="project" value="TreeGrafter"/>
</dbReference>
<evidence type="ECO:0008006" key="11">
    <source>
        <dbReference type="Google" id="ProtNLM"/>
    </source>
</evidence>
<keyword evidence="2" id="KW-0677">Repeat</keyword>
<evidence type="ECO:0000313" key="10">
    <source>
        <dbReference type="Proteomes" id="UP000677228"/>
    </source>
</evidence>
<evidence type="ECO:0000313" key="9">
    <source>
        <dbReference type="EMBL" id="CAF4207320.1"/>
    </source>
</evidence>
<evidence type="ECO:0000256" key="7">
    <source>
        <dbReference type="SAM" id="Phobius"/>
    </source>
</evidence>
<keyword evidence="6" id="KW-0407">Ion channel</keyword>
<dbReference type="Proteomes" id="UP000682733">
    <property type="component" value="Unassembled WGS sequence"/>
</dbReference>
<dbReference type="PANTHER" id="PTHR47143">
    <property type="entry name" value="TRANSIENT RECEPTOR POTENTIAL CATION CHANNEL PROTEIN PAINLESS"/>
    <property type="match status" value="1"/>
</dbReference>
<evidence type="ECO:0000256" key="1">
    <source>
        <dbReference type="ARBA" id="ARBA00022448"/>
    </source>
</evidence>
<keyword evidence="7" id="KW-0812">Transmembrane</keyword>
<dbReference type="InterPro" id="IPR052076">
    <property type="entry name" value="TRP_cation_channel"/>
</dbReference>
<comment type="caution">
    <text evidence="8">The sequence shown here is derived from an EMBL/GenBank/DDBJ whole genome shotgun (WGS) entry which is preliminary data.</text>
</comment>
<dbReference type="PANTHER" id="PTHR47143:SF1">
    <property type="entry name" value="ION_TRANS DOMAIN-CONTAINING PROTEIN"/>
    <property type="match status" value="1"/>
</dbReference>
<organism evidence="8 10">
    <name type="scientific">Didymodactylos carnosus</name>
    <dbReference type="NCBI Taxonomy" id="1234261"/>
    <lineage>
        <taxon>Eukaryota</taxon>
        <taxon>Metazoa</taxon>
        <taxon>Spiralia</taxon>
        <taxon>Gnathifera</taxon>
        <taxon>Rotifera</taxon>
        <taxon>Eurotatoria</taxon>
        <taxon>Bdelloidea</taxon>
        <taxon>Philodinida</taxon>
        <taxon>Philodinidae</taxon>
        <taxon>Didymodactylos</taxon>
    </lineage>
</organism>
<keyword evidence="7" id="KW-1133">Transmembrane helix</keyword>
<keyword evidence="7" id="KW-0472">Membrane</keyword>
<gene>
    <name evidence="8" type="ORF">OVA965_LOCUS32994</name>
    <name evidence="9" type="ORF">TMI583_LOCUS33869</name>
</gene>
<name>A0A8S2FAB8_9BILA</name>
<accession>A0A8S2FAB8</accession>
<reference evidence="8" key="1">
    <citation type="submission" date="2021-02" db="EMBL/GenBank/DDBJ databases">
        <authorList>
            <person name="Nowell W R."/>
        </authorList>
    </citation>
    <scope>NUCLEOTIDE SEQUENCE</scope>
</reference>
<feature type="transmembrane region" description="Helical" evidence="7">
    <location>
        <begin position="130"/>
        <end position="155"/>
    </location>
</feature>
<keyword evidence="1" id="KW-0813">Transport</keyword>